<comment type="similarity">
    <text evidence="4">Belongs to the L/F-transferase family.</text>
</comment>
<dbReference type="EC" id="2.3.2.6" evidence="4"/>
<evidence type="ECO:0000256" key="4">
    <source>
        <dbReference type="HAMAP-Rule" id="MF_00688"/>
    </source>
</evidence>
<evidence type="ECO:0000256" key="1">
    <source>
        <dbReference type="ARBA" id="ARBA00022490"/>
    </source>
</evidence>
<sequence length="264" mass="29372">MNDVSKNSGTPITSETLKSLGRYDFPDPQVIDPEGVGIVAMGGDLAPETLISAYAQGLFPWFNEGEPIAWWCPEPRCVIIPSDYQPSKSLRRQAKRERWQLTLNQAFDEVIHACSLPRSNGLPEGEHTWIHEEMIDAYTELQAHGFAHSVEVWNSEGQLIGGLYGLKIGNIYFGESMFHRASNASKLAFWGLMHLCQQSGVALVDCQLPNAHLMSLGAITMPRAQFLAQLDTLISGRSTLWRPNSHQPLATAMLNTSKPWQANR</sequence>
<protein>
    <recommendedName>
        <fullName evidence="4">Leucyl/phenylalanyl-tRNA--protein transferase</fullName>
        <ecNumber evidence="4">2.3.2.6</ecNumber>
    </recommendedName>
    <alternativeName>
        <fullName evidence="4">L/F-transferase</fullName>
    </alternativeName>
    <alternativeName>
        <fullName evidence="4">Leucyltransferase</fullName>
    </alternativeName>
    <alternativeName>
        <fullName evidence="4">Phenyalanyltransferase</fullName>
    </alternativeName>
</protein>
<dbReference type="EMBL" id="JAGBKM010000025">
    <property type="protein sequence ID" value="MBO1531873.1"/>
    <property type="molecule type" value="Genomic_DNA"/>
</dbReference>
<keyword evidence="6" id="KW-1185">Reference proteome</keyword>
<dbReference type="Proteomes" id="UP000664554">
    <property type="component" value="Unassembled WGS sequence"/>
</dbReference>
<dbReference type="GO" id="GO:0008914">
    <property type="term" value="F:leucyl-tRNA--protein transferase activity"/>
    <property type="evidence" value="ECO:0007669"/>
    <property type="project" value="UniProtKB-EC"/>
</dbReference>
<gene>
    <name evidence="4" type="primary">aat</name>
    <name evidence="5" type="ORF">J3492_11720</name>
</gene>
<evidence type="ECO:0000256" key="2">
    <source>
        <dbReference type="ARBA" id="ARBA00022679"/>
    </source>
</evidence>
<comment type="subcellular location">
    <subcellularLocation>
        <location evidence="4">Cytoplasm</location>
    </subcellularLocation>
</comment>
<dbReference type="Gene3D" id="3.40.630.70">
    <property type="entry name" value="Leucyl/phenylalanyl-tRNA-protein transferase, C-terminal domain"/>
    <property type="match status" value="1"/>
</dbReference>
<comment type="catalytic activity">
    <reaction evidence="4">
        <text>L-phenylalanyl-tRNA(Phe) + an N-terminal L-alpha-aminoacyl-[protein] = an N-terminal L-phenylalanyl-L-alpha-aminoacyl-[protein] + tRNA(Phe)</text>
        <dbReference type="Rhea" id="RHEA:43632"/>
        <dbReference type="Rhea" id="RHEA-COMP:9668"/>
        <dbReference type="Rhea" id="RHEA-COMP:9699"/>
        <dbReference type="Rhea" id="RHEA-COMP:10636"/>
        <dbReference type="Rhea" id="RHEA-COMP:10637"/>
        <dbReference type="ChEBI" id="CHEBI:78442"/>
        <dbReference type="ChEBI" id="CHEBI:78531"/>
        <dbReference type="ChEBI" id="CHEBI:78597"/>
        <dbReference type="ChEBI" id="CHEBI:83561"/>
        <dbReference type="EC" id="2.3.2.6"/>
    </reaction>
</comment>
<dbReference type="Gene3D" id="3.30.70.3550">
    <property type="entry name" value="Leucyl/phenylalanyl-tRNA-protein transferase, N-terminal domain"/>
    <property type="match status" value="1"/>
</dbReference>
<organism evidence="5 6">
    <name type="scientific">Psychrobacter coccoides</name>
    <dbReference type="NCBI Taxonomy" id="2818440"/>
    <lineage>
        <taxon>Bacteria</taxon>
        <taxon>Pseudomonadati</taxon>
        <taxon>Pseudomonadota</taxon>
        <taxon>Gammaproteobacteria</taxon>
        <taxon>Moraxellales</taxon>
        <taxon>Moraxellaceae</taxon>
        <taxon>Psychrobacter</taxon>
    </lineage>
</organism>
<reference evidence="5 6" key="1">
    <citation type="submission" date="2021-03" db="EMBL/GenBank/DDBJ databases">
        <authorList>
            <person name="Shang D.-D."/>
            <person name="Du Z.-J."/>
            <person name="Chen G.-J."/>
        </authorList>
    </citation>
    <scope>NUCLEOTIDE SEQUENCE [LARGE SCALE GENOMIC DNA]</scope>
    <source>
        <strain evidence="5 6">F1192</strain>
    </source>
</reference>
<keyword evidence="1 4" id="KW-0963">Cytoplasm</keyword>
<dbReference type="InterPro" id="IPR004616">
    <property type="entry name" value="Leu/Phe-tRNA_Trfase"/>
</dbReference>
<dbReference type="SUPFAM" id="SSF55729">
    <property type="entry name" value="Acyl-CoA N-acyltransferases (Nat)"/>
    <property type="match status" value="1"/>
</dbReference>
<dbReference type="NCBIfam" id="TIGR00667">
    <property type="entry name" value="aat"/>
    <property type="match status" value="1"/>
</dbReference>
<proteinExistence type="inferred from homology"/>
<comment type="function">
    <text evidence="4">Functions in the N-end rule pathway of protein degradation where it conjugates Leu, Phe and, less efficiently, Met from aminoacyl-tRNAs to the N-termini of proteins containing an N-terminal arginine or lysine.</text>
</comment>
<comment type="catalytic activity">
    <reaction evidence="4">
        <text>N-terminal L-arginyl-[protein] + L-leucyl-tRNA(Leu) = N-terminal L-leucyl-L-arginyl-[protein] + tRNA(Leu) + H(+)</text>
        <dbReference type="Rhea" id="RHEA:50416"/>
        <dbReference type="Rhea" id="RHEA-COMP:9613"/>
        <dbReference type="Rhea" id="RHEA-COMP:9622"/>
        <dbReference type="Rhea" id="RHEA-COMP:12672"/>
        <dbReference type="Rhea" id="RHEA-COMP:12673"/>
        <dbReference type="ChEBI" id="CHEBI:15378"/>
        <dbReference type="ChEBI" id="CHEBI:64719"/>
        <dbReference type="ChEBI" id="CHEBI:78442"/>
        <dbReference type="ChEBI" id="CHEBI:78494"/>
        <dbReference type="ChEBI" id="CHEBI:133044"/>
        <dbReference type="EC" id="2.3.2.6"/>
    </reaction>
</comment>
<dbReference type="InterPro" id="IPR042203">
    <property type="entry name" value="Leu/Phe-tRNA_Trfase_C"/>
</dbReference>
<dbReference type="InterPro" id="IPR042221">
    <property type="entry name" value="Leu/Phe-tRNA_Trfase_N"/>
</dbReference>
<accession>A0ABS3NR98</accession>
<evidence type="ECO:0000313" key="6">
    <source>
        <dbReference type="Proteomes" id="UP000664554"/>
    </source>
</evidence>
<keyword evidence="3 4" id="KW-0012">Acyltransferase</keyword>
<dbReference type="InterPro" id="IPR016181">
    <property type="entry name" value="Acyl_CoA_acyltransferase"/>
</dbReference>
<evidence type="ECO:0000256" key="3">
    <source>
        <dbReference type="ARBA" id="ARBA00023315"/>
    </source>
</evidence>
<dbReference type="Pfam" id="PF03588">
    <property type="entry name" value="Leu_Phe_trans"/>
    <property type="match status" value="1"/>
</dbReference>
<comment type="caution">
    <text evidence="5">The sequence shown here is derived from an EMBL/GenBank/DDBJ whole genome shotgun (WGS) entry which is preliminary data.</text>
</comment>
<comment type="catalytic activity">
    <reaction evidence="4">
        <text>N-terminal L-lysyl-[protein] + L-leucyl-tRNA(Leu) = N-terminal L-leucyl-L-lysyl-[protein] + tRNA(Leu) + H(+)</text>
        <dbReference type="Rhea" id="RHEA:12340"/>
        <dbReference type="Rhea" id="RHEA-COMP:9613"/>
        <dbReference type="Rhea" id="RHEA-COMP:9622"/>
        <dbReference type="Rhea" id="RHEA-COMP:12670"/>
        <dbReference type="Rhea" id="RHEA-COMP:12671"/>
        <dbReference type="ChEBI" id="CHEBI:15378"/>
        <dbReference type="ChEBI" id="CHEBI:65249"/>
        <dbReference type="ChEBI" id="CHEBI:78442"/>
        <dbReference type="ChEBI" id="CHEBI:78494"/>
        <dbReference type="ChEBI" id="CHEBI:133043"/>
        <dbReference type="EC" id="2.3.2.6"/>
    </reaction>
</comment>
<dbReference type="PANTHER" id="PTHR30098:SF2">
    <property type="entry name" value="LEUCYL_PHENYLALANYL-TRNA--PROTEIN TRANSFERASE"/>
    <property type="match status" value="1"/>
</dbReference>
<keyword evidence="2 4" id="KW-0808">Transferase</keyword>
<name>A0ABS3NR98_9GAMM</name>
<dbReference type="PANTHER" id="PTHR30098">
    <property type="entry name" value="LEUCYL/PHENYLALANYL-TRNA--PROTEIN TRANSFERASE"/>
    <property type="match status" value="1"/>
</dbReference>
<evidence type="ECO:0000313" key="5">
    <source>
        <dbReference type="EMBL" id="MBO1531873.1"/>
    </source>
</evidence>
<dbReference type="RefSeq" id="WP_207992237.1">
    <property type="nucleotide sequence ID" value="NZ_JAGBKM010000025.1"/>
</dbReference>
<dbReference type="HAMAP" id="MF_00688">
    <property type="entry name" value="Leu_Phe_trans"/>
    <property type="match status" value="1"/>
</dbReference>